<dbReference type="InterPro" id="IPR013766">
    <property type="entry name" value="Thioredoxin_domain"/>
</dbReference>
<name>A0A7G1Q8L8_9GAMM</name>
<dbReference type="EMBL" id="LR778175">
    <property type="protein sequence ID" value="CAB1275104.1"/>
    <property type="molecule type" value="Genomic_DNA"/>
</dbReference>
<protein>
    <recommendedName>
        <fullName evidence="1">Thioredoxin domain-containing protein</fullName>
    </recommendedName>
</protein>
<keyword evidence="3" id="KW-1185">Reference proteome</keyword>
<evidence type="ECO:0000313" key="3">
    <source>
        <dbReference type="Proteomes" id="UP000516072"/>
    </source>
</evidence>
<dbReference type="PANTHER" id="PTHR42852:SF18">
    <property type="entry name" value="CHROMOSOME UNDETERMINED SCAFFOLD_47, WHOLE GENOME SHOTGUN SEQUENCE"/>
    <property type="match status" value="1"/>
</dbReference>
<organism evidence="2 3">
    <name type="scientific">Candidatus Nitrosacidococcus tergens</name>
    <dbReference type="NCBI Taxonomy" id="553981"/>
    <lineage>
        <taxon>Bacteria</taxon>
        <taxon>Pseudomonadati</taxon>
        <taxon>Pseudomonadota</taxon>
        <taxon>Gammaproteobacteria</taxon>
        <taxon>Chromatiales</taxon>
        <taxon>Chromatiaceae</taxon>
        <taxon>Candidatus Nitrosacidococcus</taxon>
    </lineage>
</organism>
<gene>
    <name evidence="2" type="ORF">NSCAC_0499</name>
</gene>
<sequence>MMKYWKLGFLYILVSFFPFIGLGATNNEQVPSCSFTSIGNSDQVTLNQLEGEVIYLDFWASWCIPCLKSFPFLNELHHEYSEQGLHILAVNVDEHLEDAQQFLNQMPVDFKVMIDPQQQCAKAFALKGMPSSFIIDRSGTIYHTHLGFMSSDIKEIKDSVKQALLKQ</sequence>
<dbReference type="InterPro" id="IPR050553">
    <property type="entry name" value="Thioredoxin_ResA/DsbE_sf"/>
</dbReference>
<dbReference type="KEGG" id="ntg:NSCAC_0499"/>
<dbReference type="AlphaFoldDB" id="A0A7G1Q8L8"/>
<proteinExistence type="predicted"/>
<feature type="domain" description="Thioredoxin" evidence="1">
    <location>
        <begin position="24"/>
        <end position="165"/>
    </location>
</feature>
<dbReference type="CDD" id="cd02966">
    <property type="entry name" value="TlpA_like_family"/>
    <property type="match status" value="1"/>
</dbReference>
<dbReference type="PROSITE" id="PS51352">
    <property type="entry name" value="THIOREDOXIN_2"/>
    <property type="match status" value="1"/>
</dbReference>
<dbReference type="GO" id="GO:0016491">
    <property type="term" value="F:oxidoreductase activity"/>
    <property type="evidence" value="ECO:0007669"/>
    <property type="project" value="InterPro"/>
</dbReference>
<dbReference type="Proteomes" id="UP000516072">
    <property type="component" value="Chromosome"/>
</dbReference>
<dbReference type="RefSeq" id="WP_232085969.1">
    <property type="nucleotide sequence ID" value="NZ_LR778175.1"/>
</dbReference>
<dbReference type="Pfam" id="PF08534">
    <property type="entry name" value="Redoxin"/>
    <property type="match status" value="1"/>
</dbReference>
<dbReference type="Gene3D" id="3.40.30.10">
    <property type="entry name" value="Glutaredoxin"/>
    <property type="match status" value="1"/>
</dbReference>
<dbReference type="InterPro" id="IPR036249">
    <property type="entry name" value="Thioredoxin-like_sf"/>
</dbReference>
<dbReference type="PANTHER" id="PTHR42852">
    <property type="entry name" value="THIOL:DISULFIDE INTERCHANGE PROTEIN DSBE"/>
    <property type="match status" value="1"/>
</dbReference>
<dbReference type="InterPro" id="IPR013740">
    <property type="entry name" value="Redoxin"/>
</dbReference>
<accession>A0A7G1Q8L8</accession>
<evidence type="ECO:0000313" key="2">
    <source>
        <dbReference type="EMBL" id="CAB1275104.1"/>
    </source>
</evidence>
<evidence type="ECO:0000259" key="1">
    <source>
        <dbReference type="PROSITE" id="PS51352"/>
    </source>
</evidence>
<dbReference type="SUPFAM" id="SSF52833">
    <property type="entry name" value="Thioredoxin-like"/>
    <property type="match status" value="1"/>
</dbReference>
<reference evidence="2 3" key="1">
    <citation type="submission" date="2020-03" db="EMBL/GenBank/DDBJ databases">
        <authorList>
            <person name="Picone N."/>
        </authorList>
    </citation>
    <scope>NUCLEOTIDE SEQUENCE [LARGE SCALE GENOMIC DNA]</scope>
    <source>
        <strain evidence="2">NSCAC1</strain>
    </source>
</reference>